<evidence type="ECO:0000313" key="8">
    <source>
        <dbReference type="Proteomes" id="UP000287033"/>
    </source>
</evidence>
<keyword evidence="8" id="KW-1185">Reference proteome</keyword>
<feature type="transmembrane region" description="Helical" evidence="5">
    <location>
        <begin position="310"/>
        <end position="329"/>
    </location>
</feature>
<dbReference type="SUPFAM" id="SSF48726">
    <property type="entry name" value="Immunoglobulin"/>
    <property type="match status" value="1"/>
</dbReference>
<dbReference type="OrthoDB" id="1100386at2759"/>
<dbReference type="GO" id="GO:0007189">
    <property type="term" value="P:adenylate cyclase-activating G protein-coupled receptor signaling pathway"/>
    <property type="evidence" value="ECO:0007669"/>
    <property type="project" value="TreeGrafter"/>
</dbReference>
<evidence type="ECO:0000256" key="5">
    <source>
        <dbReference type="SAM" id="Phobius"/>
    </source>
</evidence>
<dbReference type="InterPro" id="IPR017981">
    <property type="entry name" value="GPCR_2-like_7TM"/>
</dbReference>
<evidence type="ECO:0000256" key="4">
    <source>
        <dbReference type="ARBA" id="ARBA00023136"/>
    </source>
</evidence>
<dbReference type="InterPro" id="IPR000832">
    <property type="entry name" value="GPCR_2_secretin-like"/>
</dbReference>
<evidence type="ECO:0000256" key="3">
    <source>
        <dbReference type="ARBA" id="ARBA00022989"/>
    </source>
</evidence>
<dbReference type="AlphaFoldDB" id="A0A401RLJ2"/>
<dbReference type="Gene3D" id="2.60.40.10">
    <property type="entry name" value="Immunoglobulins"/>
    <property type="match status" value="1"/>
</dbReference>
<dbReference type="InterPro" id="IPR036179">
    <property type="entry name" value="Ig-like_dom_sf"/>
</dbReference>
<dbReference type="PANTHER" id="PTHR12011:SF433">
    <property type="entry name" value="ADHESION G PROTEIN-COUPLED RECEPTOR E1-LIKE-RELATED"/>
    <property type="match status" value="1"/>
</dbReference>
<dbReference type="EMBL" id="BEZZ01001490">
    <property type="protein sequence ID" value="GCC19008.1"/>
    <property type="molecule type" value="Genomic_DNA"/>
</dbReference>
<comment type="caution">
    <text evidence="7">The sequence shown here is derived from an EMBL/GenBank/DDBJ whole genome shotgun (WGS) entry which is preliminary data.</text>
</comment>
<dbReference type="Proteomes" id="UP000287033">
    <property type="component" value="Unassembled WGS sequence"/>
</dbReference>
<feature type="transmembrane region" description="Helical" evidence="5">
    <location>
        <begin position="278"/>
        <end position="298"/>
    </location>
</feature>
<protein>
    <recommendedName>
        <fullName evidence="6">G-protein coupled receptors family 2 profile 2 domain-containing protein</fullName>
    </recommendedName>
</protein>
<dbReference type="PANTHER" id="PTHR12011">
    <property type="entry name" value="ADHESION G-PROTEIN COUPLED RECEPTOR"/>
    <property type="match status" value="1"/>
</dbReference>
<name>A0A401RLJ2_CHIPU</name>
<keyword evidence="3 5" id="KW-1133">Transmembrane helix</keyword>
<dbReference type="Gene3D" id="1.20.1070.10">
    <property type="entry name" value="Rhodopsin 7-helix transmembrane proteins"/>
    <property type="match status" value="1"/>
</dbReference>
<evidence type="ECO:0000259" key="6">
    <source>
        <dbReference type="PROSITE" id="PS50261"/>
    </source>
</evidence>
<proteinExistence type="predicted"/>
<dbReference type="GO" id="GO:0007166">
    <property type="term" value="P:cell surface receptor signaling pathway"/>
    <property type="evidence" value="ECO:0007669"/>
    <property type="project" value="InterPro"/>
</dbReference>
<dbReference type="InterPro" id="IPR013106">
    <property type="entry name" value="Ig_V-set"/>
</dbReference>
<organism evidence="7 8">
    <name type="scientific">Chiloscyllium punctatum</name>
    <name type="common">Brownbanded bambooshark</name>
    <name type="synonym">Hemiscyllium punctatum</name>
    <dbReference type="NCBI Taxonomy" id="137246"/>
    <lineage>
        <taxon>Eukaryota</taxon>
        <taxon>Metazoa</taxon>
        <taxon>Chordata</taxon>
        <taxon>Craniata</taxon>
        <taxon>Vertebrata</taxon>
        <taxon>Chondrichthyes</taxon>
        <taxon>Elasmobranchii</taxon>
        <taxon>Galeomorphii</taxon>
        <taxon>Galeoidea</taxon>
        <taxon>Orectolobiformes</taxon>
        <taxon>Hemiscylliidae</taxon>
        <taxon>Chiloscyllium</taxon>
    </lineage>
</organism>
<dbReference type="Pfam" id="PF07686">
    <property type="entry name" value="V-set"/>
    <property type="match status" value="1"/>
</dbReference>
<accession>A0A401RLJ2</accession>
<keyword evidence="4 5" id="KW-0472">Membrane</keyword>
<reference evidence="7 8" key="1">
    <citation type="journal article" date="2018" name="Nat. Ecol. Evol.">
        <title>Shark genomes provide insights into elasmobranch evolution and the origin of vertebrates.</title>
        <authorList>
            <person name="Hara Y"/>
            <person name="Yamaguchi K"/>
            <person name="Onimaru K"/>
            <person name="Kadota M"/>
            <person name="Koyanagi M"/>
            <person name="Keeley SD"/>
            <person name="Tatsumi K"/>
            <person name="Tanaka K"/>
            <person name="Motone F"/>
            <person name="Kageyama Y"/>
            <person name="Nozu R"/>
            <person name="Adachi N"/>
            <person name="Nishimura O"/>
            <person name="Nakagawa R"/>
            <person name="Tanegashima C"/>
            <person name="Kiyatake I"/>
            <person name="Matsumoto R"/>
            <person name="Murakumo K"/>
            <person name="Nishida K"/>
            <person name="Terakita A"/>
            <person name="Kuratani S"/>
            <person name="Sato K"/>
            <person name="Hyodo S Kuraku.S."/>
        </authorList>
    </citation>
    <scope>NUCLEOTIDE SEQUENCE [LARGE SCALE GENOMIC DNA]</scope>
</reference>
<evidence type="ECO:0000313" key="7">
    <source>
        <dbReference type="EMBL" id="GCC19008.1"/>
    </source>
</evidence>
<dbReference type="GO" id="GO:0005886">
    <property type="term" value="C:plasma membrane"/>
    <property type="evidence" value="ECO:0007669"/>
    <property type="project" value="TreeGrafter"/>
</dbReference>
<evidence type="ECO:0000256" key="1">
    <source>
        <dbReference type="ARBA" id="ARBA00004141"/>
    </source>
</evidence>
<gene>
    <name evidence="7" type="ORF">chiPu_0018170</name>
</gene>
<evidence type="ECO:0000256" key="2">
    <source>
        <dbReference type="ARBA" id="ARBA00022692"/>
    </source>
</evidence>
<dbReference type="STRING" id="137246.A0A401RLJ2"/>
<feature type="domain" description="G-protein coupled receptors family 2 profile 2" evidence="6">
    <location>
        <begin position="260"/>
        <end position="339"/>
    </location>
</feature>
<keyword evidence="2 5" id="KW-0812">Transmembrane</keyword>
<dbReference type="InterPro" id="IPR013783">
    <property type="entry name" value="Ig-like_fold"/>
</dbReference>
<dbReference type="Pfam" id="PF00002">
    <property type="entry name" value="7tm_2"/>
    <property type="match status" value="1"/>
</dbReference>
<dbReference type="PROSITE" id="PS50261">
    <property type="entry name" value="G_PROTEIN_RECEP_F2_4"/>
    <property type="match status" value="1"/>
</dbReference>
<sequence length="339" mass="37457">MKGNHTTSLNSKYQFTGDLEKGKVSLTIHNVSLGDSGKYCCRLEYTEPSNNKHVIIDLNVTDDREVGFTERYKTTGSKITTSQAEDTTAIIDGYTDIGDKDSDKKRGNISADSQSDSGSWRAMEFSQHLLGNRSIWKGLDVTERRKVANSYLQEIGNAVIAAAQHSQKKEIIKLSKPTLDLEISFIERHNITGNKTVTLEAKGDTLNVDPYTILGDKDSATLAFISYSNLDSIIGPELVVDESNVSKNLQPSEFYSRVVTVLCATVAGGLHYLFLAAFFWMCLEAVQLCLMVLNLKVVNFSRTRVIPRRLMYPIGYGCPAVIVIVTAAVNAKGYGTDRM</sequence>
<comment type="subcellular location">
    <subcellularLocation>
        <location evidence="1">Membrane</location>
        <topology evidence="1">Multi-pass membrane protein</topology>
    </subcellularLocation>
</comment>
<dbReference type="GO" id="GO:0004930">
    <property type="term" value="F:G protein-coupled receptor activity"/>
    <property type="evidence" value="ECO:0007669"/>
    <property type="project" value="InterPro"/>
</dbReference>